<proteinExistence type="predicted"/>
<dbReference type="EMBL" id="PJQY01001692">
    <property type="protein sequence ID" value="PQQ00524.1"/>
    <property type="molecule type" value="Genomic_DNA"/>
</dbReference>
<comment type="caution">
    <text evidence="1">The sequence shown here is derived from an EMBL/GenBank/DDBJ whole genome shotgun (WGS) entry which is preliminary data.</text>
</comment>
<dbReference type="AlphaFoldDB" id="A0A314Y904"/>
<dbReference type="Proteomes" id="UP000250321">
    <property type="component" value="Unassembled WGS sequence"/>
</dbReference>
<protein>
    <submittedName>
        <fullName evidence="1">Uncharacterized protein</fullName>
    </submittedName>
</protein>
<sequence length="120" mass="13957">MVDVRFEHLDIETKNDSEAARTPQWQQAMSKELPVLQKTSFITLSENPNTIPFLHSTPVGESHSLWRKVQATQRLGKLQKVYDVETLGPFTALLLRRKFETITHACFLLLTGLDFRRFYH</sequence>
<reference evidence="1 2" key="1">
    <citation type="submission" date="2018-02" db="EMBL/GenBank/DDBJ databases">
        <title>Draft genome of wild Prunus yedoensis var. nudiflora.</title>
        <authorList>
            <person name="Baek S."/>
            <person name="Kim J.-H."/>
            <person name="Choi K."/>
            <person name="Kim G.-B."/>
            <person name="Cho A."/>
            <person name="Jang H."/>
            <person name="Shin C.-H."/>
            <person name="Yu H.-J."/>
            <person name="Mun J.-H."/>
        </authorList>
    </citation>
    <scope>NUCLEOTIDE SEQUENCE [LARGE SCALE GENOMIC DNA]</scope>
    <source>
        <strain evidence="2">cv. Jeju island</strain>
        <tissue evidence="1">Leaf</tissue>
    </source>
</reference>
<organism evidence="1 2">
    <name type="scientific">Prunus yedoensis var. nudiflora</name>
    <dbReference type="NCBI Taxonomy" id="2094558"/>
    <lineage>
        <taxon>Eukaryota</taxon>
        <taxon>Viridiplantae</taxon>
        <taxon>Streptophyta</taxon>
        <taxon>Embryophyta</taxon>
        <taxon>Tracheophyta</taxon>
        <taxon>Spermatophyta</taxon>
        <taxon>Magnoliopsida</taxon>
        <taxon>eudicotyledons</taxon>
        <taxon>Gunneridae</taxon>
        <taxon>Pentapetalae</taxon>
        <taxon>rosids</taxon>
        <taxon>fabids</taxon>
        <taxon>Rosales</taxon>
        <taxon>Rosaceae</taxon>
        <taxon>Amygdaloideae</taxon>
        <taxon>Amygdaleae</taxon>
        <taxon>Prunus</taxon>
    </lineage>
</organism>
<evidence type="ECO:0000313" key="1">
    <source>
        <dbReference type="EMBL" id="PQQ00524.1"/>
    </source>
</evidence>
<name>A0A314Y904_PRUYE</name>
<gene>
    <name evidence="1" type="ORF">Pyn_31847</name>
</gene>
<accession>A0A314Y904</accession>
<evidence type="ECO:0000313" key="2">
    <source>
        <dbReference type="Proteomes" id="UP000250321"/>
    </source>
</evidence>
<keyword evidence="2" id="KW-1185">Reference proteome</keyword>